<comment type="caution">
    <text evidence="1">The sequence shown here is derived from an EMBL/GenBank/DDBJ whole genome shotgun (WGS) entry which is preliminary data.</text>
</comment>
<proteinExistence type="predicted"/>
<accession>A0A9K3NDB8</accession>
<sequence length="43" mass="5125">MADETYKFGPYTIYQKESFYSTDLSYAFVNLRPVLPGFPYYQI</sequence>
<dbReference type="Gene3D" id="3.30.428.10">
    <property type="entry name" value="HIT-like"/>
    <property type="match status" value="1"/>
</dbReference>
<name>A0A9K3NDB8_HELAN</name>
<dbReference type="EMBL" id="MNCJ02000323">
    <property type="protein sequence ID" value="KAF5796071.1"/>
    <property type="molecule type" value="Genomic_DNA"/>
</dbReference>
<keyword evidence="2" id="KW-1185">Reference proteome</keyword>
<dbReference type="AlphaFoldDB" id="A0A9K3NDB8"/>
<evidence type="ECO:0000313" key="2">
    <source>
        <dbReference type="Proteomes" id="UP000215914"/>
    </source>
</evidence>
<dbReference type="InterPro" id="IPR036265">
    <property type="entry name" value="HIT-like_sf"/>
</dbReference>
<gene>
    <name evidence="1" type="ORF">HanXRQr2_Chr08g0347131</name>
</gene>
<dbReference type="Gramene" id="mRNA:HanXRQr2_Chr08g0347131">
    <property type="protein sequence ID" value="mRNA:HanXRQr2_Chr08g0347131"/>
    <property type="gene ID" value="HanXRQr2_Chr08g0347131"/>
</dbReference>
<protein>
    <submittedName>
        <fullName evidence="1">HIT-like superfamily protein</fullName>
    </submittedName>
</protein>
<evidence type="ECO:0000313" key="1">
    <source>
        <dbReference type="EMBL" id="KAF5796071.1"/>
    </source>
</evidence>
<dbReference type="Proteomes" id="UP000215914">
    <property type="component" value="Unassembled WGS sequence"/>
</dbReference>
<reference evidence="1" key="1">
    <citation type="journal article" date="2017" name="Nature">
        <title>The sunflower genome provides insights into oil metabolism, flowering and Asterid evolution.</title>
        <authorList>
            <person name="Badouin H."/>
            <person name="Gouzy J."/>
            <person name="Grassa C.J."/>
            <person name="Murat F."/>
            <person name="Staton S.E."/>
            <person name="Cottret L."/>
            <person name="Lelandais-Briere C."/>
            <person name="Owens G.L."/>
            <person name="Carrere S."/>
            <person name="Mayjonade B."/>
            <person name="Legrand L."/>
            <person name="Gill N."/>
            <person name="Kane N.C."/>
            <person name="Bowers J.E."/>
            <person name="Hubner S."/>
            <person name="Bellec A."/>
            <person name="Berard A."/>
            <person name="Berges H."/>
            <person name="Blanchet N."/>
            <person name="Boniface M.C."/>
            <person name="Brunel D."/>
            <person name="Catrice O."/>
            <person name="Chaidir N."/>
            <person name="Claudel C."/>
            <person name="Donnadieu C."/>
            <person name="Faraut T."/>
            <person name="Fievet G."/>
            <person name="Helmstetter N."/>
            <person name="King M."/>
            <person name="Knapp S.J."/>
            <person name="Lai Z."/>
            <person name="Le Paslier M.C."/>
            <person name="Lippi Y."/>
            <person name="Lorenzon L."/>
            <person name="Mandel J.R."/>
            <person name="Marage G."/>
            <person name="Marchand G."/>
            <person name="Marquand E."/>
            <person name="Bret-Mestries E."/>
            <person name="Morien E."/>
            <person name="Nambeesan S."/>
            <person name="Nguyen T."/>
            <person name="Pegot-Espagnet P."/>
            <person name="Pouilly N."/>
            <person name="Raftis F."/>
            <person name="Sallet E."/>
            <person name="Schiex T."/>
            <person name="Thomas J."/>
            <person name="Vandecasteele C."/>
            <person name="Vares D."/>
            <person name="Vear F."/>
            <person name="Vautrin S."/>
            <person name="Crespi M."/>
            <person name="Mangin B."/>
            <person name="Burke J.M."/>
            <person name="Salse J."/>
            <person name="Munos S."/>
            <person name="Vincourt P."/>
            <person name="Rieseberg L.H."/>
            <person name="Langlade N.B."/>
        </authorList>
    </citation>
    <scope>NUCLEOTIDE SEQUENCE</scope>
    <source>
        <tissue evidence="1">Leaves</tissue>
    </source>
</reference>
<organism evidence="1 2">
    <name type="scientific">Helianthus annuus</name>
    <name type="common">Common sunflower</name>
    <dbReference type="NCBI Taxonomy" id="4232"/>
    <lineage>
        <taxon>Eukaryota</taxon>
        <taxon>Viridiplantae</taxon>
        <taxon>Streptophyta</taxon>
        <taxon>Embryophyta</taxon>
        <taxon>Tracheophyta</taxon>
        <taxon>Spermatophyta</taxon>
        <taxon>Magnoliopsida</taxon>
        <taxon>eudicotyledons</taxon>
        <taxon>Gunneridae</taxon>
        <taxon>Pentapetalae</taxon>
        <taxon>asterids</taxon>
        <taxon>campanulids</taxon>
        <taxon>Asterales</taxon>
        <taxon>Asteraceae</taxon>
        <taxon>Asteroideae</taxon>
        <taxon>Heliantheae alliance</taxon>
        <taxon>Heliantheae</taxon>
        <taxon>Helianthus</taxon>
    </lineage>
</organism>
<reference evidence="1" key="2">
    <citation type="submission" date="2020-06" db="EMBL/GenBank/DDBJ databases">
        <title>Helianthus annuus Genome sequencing and assembly Release 2.</title>
        <authorList>
            <person name="Gouzy J."/>
            <person name="Langlade N."/>
            <person name="Munos S."/>
        </authorList>
    </citation>
    <scope>NUCLEOTIDE SEQUENCE</scope>
    <source>
        <tissue evidence="1">Leaves</tissue>
    </source>
</reference>